<keyword evidence="1" id="KW-0812">Transmembrane</keyword>
<dbReference type="EMBL" id="JACHMH010000001">
    <property type="protein sequence ID" value="MBB4679225.1"/>
    <property type="molecule type" value="Genomic_DNA"/>
</dbReference>
<comment type="caution">
    <text evidence="2">The sequence shown here is derived from an EMBL/GenBank/DDBJ whole genome shotgun (WGS) entry which is preliminary data.</text>
</comment>
<dbReference type="Pfam" id="PF08592">
    <property type="entry name" value="Anthrone_oxy"/>
    <property type="match status" value="1"/>
</dbReference>
<gene>
    <name evidence="2" type="ORF">HNR67_005343</name>
</gene>
<keyword evidence="1" id="KW-0472">Membrane</keyword>
<keyword evidence="1" id="KW-1133">Transmembrane helix</keyword>
<proteinExistence type="predicted"/>
<dbReference type="AlphaFoldDB" id="A0A7W7CDK7"/>
<dbReference type="InterPro" id="IPR013901">
    <property type="entry name" value="Anthrone_oxy"/>
</dbReference>
<organism evidence="2 3">
    <name type="scientific">Crossiella cryophila</name>
    <dbReference type="NCBI Taxonomy" id="43355"/>
    <lineage>
        <taxon>Bacteria</taxon>
        <taxon>Bacillati</taxon>
        <taxon>Actinomycetota</taxon>
        <taxon>Actinomycetes</taxon>
        <taxon>Pseudonocardiales</taxon>
        <taxon>Pseudonocardiaceae</taxon>
        <taxon>Crossiella</taxon>
    </lineage>
</organism>
<dbReference type="RefSeq" id="WP_185004997.1">
    <property type="nucleotide sequence ID" value="NZ_BAAAUI010000025.1"/>
</dbReference>
<reference evidence="2 3" key="1">
    <citation type="submission" date="2020-08" db="EMBL/GenBank/DDBJ databases">
        <title>Sequencing the genomes of 1000 actinobacteria strains.</title>
        <authorList>
            <person name="Klenk H.-P."/>
        </authorList>
    </citation>
    <scope>NUCLEOTIDE SEQUENCE [LARGE SCALE GENOMIC DNA]</scope>
    <source>
        <strain evidence="2 3">DSM 44230</strain>
    </source>
</reference>
<sequence length="146" mass="15384">MIALTVVAESTTAILTGLFFTFSAVVMPALAKRPAQEAAEVMRQVNRTIVNPLFLLAFLGAPISSAVLAVLEGFPLLPTIAAVLVVGGMLAVTAIVNVPMNNALDAADPATPAGQELWRGFLRRWTGWNHLRTIACLGATVLYALA</sequence>
<dbReference type="Proteomes" id="UP000533598">
    <property type="component" value="Unassembled WGS sequence"/>
</dbReference>
<keyword evidence="3" id="KW-1185">Reference proteome</keyword>
<name>A0A7W7CDK7_9PSEU</name>
<accession>A0A7W7CDK7</accession>
<evidence type="ECO:0000256" key="1">
    <source>
        <dbReference type="SAM" id="Phobius"/>
    </source>
</evidence>
<evidence type="ECO:0000313" key="3">
    <source>
        <dbReference type="Proteomes" id="UP000533598"/>
    </source>
</evidence>
<protein>
    <submittedName>
        <fullName evidence="2">Putative membrane protein</fullName>
    </submittedName>
</protein>
<evidence type="ECO:0000313" key="2">
    <source>
        <dbReference type="EMBL" id="MBB4679225.1"/>
    </source>
</evidence>
<feature type="transmembrane region" description="Helical" evidence="1">
    <location>
        <begin position="77"/>
        <end position="96"/>
    </location>
</feature>
<feature type="transmembrane region" description="Helical" evidence="1">
    <location>
        <begin position="12"/>
        <end position="31"/>
    </location>
</feature>
<feature type="transmembrane region" description="Helical" evidence="1">
    <location>
        <begin position="52"/>
        <end position="71"/>
    </location>
</feature>